<reference evidence="1" key="1">
    <citation type="submission" date="2023-06" db="EMBL/GenBank/DDBJ databases">
        <authorList>
            <person name="Delattre M."/>
        </authorList>
    </citation>
    <scope>NUCLEOTIDE SEQUENCE</scope>
    <source>
        <strain evidence="1">AF72</strain>
    </source>
</reference>
<protein>
    <recommendedName>
        <fullName evidence="3">F-box domain-containing protein</fullName>
    </recommendedName>
</protein>
<dbReference type="AlphaFoldDB" id="A0AA36CTT8"/>
<sequence>MLQVMPSEAIEKPPSALISFEEFTKMPHDVWLLIMDLLNPVDLLHLAYSDSYFKELVTVSPKRWGLIKAQLTPSFLDARTYKFIDLGNYVGPAKLAKKKKYLLGYGDEYAFKRYMSGVRKELAGFCRHVPPDVDREPAALDDLFILLNNAVFDLFGYGVDWNLPDPSKYRTAPHVRAHIALMSINGPKLELCRHIAALEPMGIAIHTSTANQLGPVISEVAMLMPGLNRAWIHFGNEMSESGALAELKCPHIIAFVSLVKKVKQNKCSTFVAHPEMLKNFTIYFIPTLQNMISQWAAGTRDIQMIVLNSQETAKLGYDYSIPHAWAKVDPELEKIPSILSAGRTDVHQVFSWTNCCLIRRAPFSEEGLFICIDGANLVLISCNYTFRRDRTQHDNTVYMNEAIDMGTQMLMERLYDDKNGGELRREALVKNWESREPHGSLPIHEQIIDQMLYSWPAHEWPFTDKYYRPHVDPIFNAYKKLSDKYPVFDKTDRF</sequence>
<evidence type="ECO:0008006" key="3">
    <source>
        <dbReference type="Google" id="ProtNLM"/>
    </source>
</evidence>
<name>A0AA36CTT8_9BILA</name>
<dbReference type="Proteomes" id="UP001177023">
    <property type="component" value="Unassembled WGS sequence"/>
</dbReference>
<evidence type="ECO:0000313" key="1">
    <source>
        <dbReference type="EMBL" id="CAJ0575141.1"/>
    </source>
</evidence>
<gene>
    <name evidence="1" type="ORF">MSPICULIGERA_LOCUS13457</name>
</gene>
<evidence type="ECO:0000313" key="2">
    <source>
        <dbReference type="Proteomes" id="UP001177023"/>
    </source>
</evidence>
<feature type="non-terminal residue" evidence="1">
    <location>
        <position position="1"/>
    </location>
</feature>
<comment type="caution">
    <text evidence="1">The sequence shown here is derived from an EMBL/GenBank/DDBJ whole genome shotgun (WGS) entry which is preliminary data.</text>
</comment>
<proteinExistence type="predicted"/>
<organism evidence="1 2">
    <name type="scientific">Mesorhabditis spiculigera</name>
    <dbReference type="NCBI Taxonomy" id="96644"/>
    <lineage>
        <taxon>Eukaryota</taxon>
        <taxon>Metazoa</taxon>
        <taxon>Ecdysozoa</taxon>
        <taxon>Nematoda</taxon>
        <taxon>Chromadorea</taxon>
        <taxon>Rhabditida</taxon>
        <taxon>Rhabditina</taxon>
        <taxon>Rhabditomorpha</taxon>
        <taxon>Rhabditoidea</taxon>
        <taxon>Rhabditidae</taxon>
        <taxon>Mesorhabditinae</taxon>
        <taxon>Mesorhabditis</taxon>
    </lineage>
</organism>
<dbReference type="EMBL" id="CATQJA010002636">
    <property type="protein sequence ID" value="CAJ0575141.1"/>
    <property type="molecule type" value="Genomic_DNA"/>
</dbReference>
<accession>A0AA36CTT8</accession>
<keyword evidence="2" id="KW-1185">Reference proteome</keyword>